<dbReference type="GO" id="GO:0016301">
    <property type="term" value="F:kinase activity"/>
    <property type="evidence" value="ECO:0007669"/>
    <property type="project" value="UniProtKB-KW"/>
</dbReference>
<dbReference type="EMBL" id="UOEP01000154">
    <property type="protein sequence ID" value="VAW21756.1"/>
    <property type="molecule type" value="Genomic_DNA"/>
</dbReference>
<dbReference type="AlphaFoldDB" id="A0A3B0UQ40"/>
<dbReference type="Pfam" id="PF19296">
    <property type="entry name" value="RelA_AH_RIS"/>
    <property type="match status" value="1"/>
</dbReference>
<dbReference type="Pfam" id="PF02824">
    <property type="entry name" value="TGS"/>
    <property type="match status" value="1"/>
</dbReference>
<dbReference type="PANTHER" id="PTHR43061:SF1">
    <property type="entry name" value="GTP DIPHOSPHOKINASE RSH1, CHLOROPLASTIC-RELATED"/>
    <property type="match status" value="1"/>
</dbReference>
<dbReference type="SUPFAM" id="SSF81271">
    <property type="entry name" value="TGS-like"/>
    <property type="match status" value="1"/>
</dbReference>
<feature type="domain" description="TGS" evidence="2">
    <location>
        <begin position="24"/>
        <end position="85"/>
    </location>
</feature>
<dbReference type="Pfam" id="PF13291">
    <property type="entry name" value="ACT_4"/>
    <property type="match status" value="1"/>
</dbReference>
<dbReference type="EC" id="2.7.6.5" evidence="3"/>
<dbReference type="EC" id="3.1.7.2" evidence="3"/>
<dbReference type="GO" id="GO:0008893">
    <property type="term" value="F:guanosine-3',5'-bis(diphosphate) 3'-diphosphatase activity"/>
    <property type="evidence" value="ECO:0007669"/>
    <property type="project" value="UniProtKB-EC"/>
</dbReference>
<protein>
    <submittedName>
        <fullName evidence="3">Guanosine-3',5'-bis(Diphosphate) 3'-pyrophosphohydrolase / GTP pyrophosphokinase, (P)ppGpp synthetase II</fullName>
        <ecNumber evidence="3">2.7.6.5</ecNumber>
        <ecNumber evidence="3">3.1.7.2</ecNumber>
    </submittedName>
</protein>
<keyword evidence="3" id="KW-0808">Transferase</keyword>
<gene>
    <name evidence="3" type="ORF">MNBD_BACTEROID01-2175</name>
</gene>
<dbReference type="InterPro" id="IPR045600">
    <property type="entry name" value="RelA/SpoT_AH_RIS"/>
</dbReference>
<organism evidence="3">
    <name type="scientific">hydrothermal vent metagenome</name>
    <dbReference type="NCBI Taxonomy" id="652676"/>
    <lineage>
        <taxon>unclassified sequences</taxon>
        <taxon>metagenomes</taxon>
        <taxon>ecological metagenomes</taxon>
    </lineage>
</organism>
<keyword evidence="3" id="KW-0378">Hydrolase</keyword>
<dbReference type="InterPro" id="IPR012675">
    <property type="entry name" value="Beta-grasp_dom_sf"/>
</dbReference>
<dbReference type="FunFam" id="3.10.20.30:FF:000002">
    <property type="entry name" value="GTP pyrophosphokinase (RelA/SpoT)"/>
    <property type="match status" value="1"/>
</dbReference>
<dbReference type="PROSITE" id="PS50889">
    <property type="entry name" value="S4"/>
    <property type="match status" value="1"/>
</dbReference>
<dbReference type="Gene3D" id="3.30.70.260">
    <property type="match status" value="1"/>
</dbReference>
<accession>A0A3B0UQ40</accession>
<dbReference type="InterPro" id="IPR002912">
    <property type="entry name" value="ACT_dom"/>
</dbReference>
<evidence type="ECO:0000259" key="2">
    <source>
        <dbReference type="PROSITE" id="PS51880"/>
    </source>
</evidence>
<name>A0A3B0UQ40_9ZZZZ</name>
<dbReference type="Gene3D" id="3.10.20.30">
    <property type="match status" value="1"/>
</dbReference>
<keyword evidence="3" id="KW-0418">Kinase</keyword>
<evidence type="ECO:0000313" key="3">
    <source>
        <dbReference type="EMBL" id="VAW21756.1"/>
    </source>
</evidence>
<dbReference type="InterPro" id="IPR045865">
    <property type="entry name" value="ACT-like_dom_sf"/>
</dbReference>
<sequence length="355" mass="40497">DILENPEMNIVDFIDDFRMNAYKDEIFVFTPKGDLKKLSAGATILDFAYDIHSDLGDKCVGGMVNNKKVTLKHKLNNGDYVSVEISNNQKPKIDWLDYVVTSKAKNKIRTSLNEDKKREAANGKEIITRKFKNWKITLDDEAIRLMLRHFGFKLAVDLYYNISIGKIEPLEIKALFIEKKKESAKVKVEELLPGDDIKKLSFESSEDYLYIDNNLKDINYKLAQCCKPVFGDEIFGFVTIGEGIKIHRKNCPNAHQLIDRFPYRVINAKWKQTTHRNAFLASLYISGTDQAGIISDISNVIAKDIGVQMQTINIRSENGVFEGNLNIFVYNLEHLDFLISKLKNIKGVTSVTRGD</sequence>
<comment type="similarity">
    <text evidence="1">Belongs to the RelA/SpoT family.</text>
</comment>
<proteinExistence type="inferred from homology"/>
<dbReference type="GO" id="GO:0008728">
    <property type="term" value="F:GTP diphosphokinase activity"/>
    <property type="evidence" value="ECO:0007669"/>
    <property type="project" value="UniProtKB-EC"/>
</dbReference>
<reference evidence="3" key="1">
    <citation type="submission" date="2018-06" db="EMBL/GenBank/DDBJ databases">
        <authorList>
            <person name="Zhirakovskaya E."/>
        </authorList>
    </citation>
    <scope>NUCLEOTIDE SEQUENCE</scope>
</reference>
<dbReference type="InterPro" id="IPR004095">
    <property type="entry name" value="TGS"/>
</dbReference>
<evidence type="ECO:0000256" key="1">
    <source>
        <dbReference type="ARBA" id="ARBA00007476"/>
    </source>
</evidence>
<dbReference type="PANTHER" id="PTHR43061">
    <property type="entry name" value="GTP DIPHOSPHOKINASE RSH1, CHLOROPLASTIC-RELATED"/>
    <property type="match status" value="1"/>
</dbReference>
<feature type="non-terminal residue" evidence="3">
    <location>
        <position position="1"/>
    </location>
</feature>
<dbReference type="InterPro" id="IPR012676">
    <property type="entry name" value="TGS-like"/>
</dbReference>
<dbReference type="InterPro" id="IPR033655">
    <property type="entry name" value="TGS_RelA/SpoT"/>
</dbReference>
<dbReference type="PROSITE" id="PS51880">
    <property type="entry name" value="TGS"/>
    <property type="match status" value="1"/>
</dbReference>
<dbReference type="SUPFAM" id="SSF55021">
    <property type="entry name" value="ACT-like"/>
    <property type="match status" value="1"/>
</dbReference>
<dbReference type="CDD" id="cd01668">
    <property type="entry name" value="TGS_RSH"/>
    <property type="match status" value="1"/>
</dbReference>
<dbReference type="CDD" id="cd04876">
    <property type="entry name" value="ACT_RelA-SpoT"/>
    <property type="match status" value="1"/>
</dbReference>